<dbReference type="GO" id="GO:0006400">
    <property type="term" value="P:tRNA modification"/>
    <property type="evidence" value="ECO:0007669"/>
    <property type="project" value="TreeGrafter"/>
</dbReference>
<dbReference type="EMBL" id="BQFW01000012">
    <property type="protein sequence ID" value="GJJ76292.1"/>
    <property type="molecule type" value="Genomic_DNA"/>
</dbReference>
<evidence type="ECO:0000259" key="7">
    <source>
        <dbReference type="Pfam" id="PF01509"/>
    </source>
</evidence>
<sequence>MAIRIRLPWEVATRARVSLRPYQCLYSTKPSSPAHSNTPAASPLGPVEPSAPPGYLPLTGLFAVNKPAEISSTTILDLIQYVCQRNKTHPLVKGALALDNSKRAKRGLVKIGHGGTLDPLARGVVVVGMGSGCKKLHNMSGSSKVYIAEARLGISSTTLDNTGSLVARGPTEHITQEKLAKALQKFIGEISQVPPLYSALSMDGKRLYEYAREGIPLPREIPSRKVNIYGLDLLSFDSSTETMDPQDSAQLYSRYGFKSWKQPIVIPASSPSSSSSSSLPSTLISTIGPSFGLKCGYRPKIISDPGLSDPDHIPIPPPSHSDDKSVYGVFFHIRVHCSSGTYIRTLIADIAAELGTVGHMTDLLRVEQSGYKLNDTATLEFTDCEDIEKVDKAIQAGNAIWESRVQSIGQDGEATP</sequence>
<evidence type="ECO:0000256" key="5">
    <source>
        <dbReference type="ARBA" id="ARBA00023235"/>
    </source>
</evidence>
<proteinExistence type="inferred from homology"/>
<evidence type="ECO:0000256" key="6">
    <source>
        <dbReference type="SAM" id="MobiDB-lite"/>
    </source>
</evidence>
<comment type="similarity">
    <text evidence="2">Belongs to the pseudouridine synthase TruB family.</text>
</comment>
<dbReference type="SUPFAM" id="SSF55120">
    <property type="entry name" value="Pseudouridine synthase"/>
    <property type="match status" value="1"/>
</dbReference>
<feature type="domain" description="Pseudouridine synthase II N-terminal" evidence="7">
    <location>
        <begin position="107"/>
        <end position="246"/>
    </location>
</feature>
<accession>A0A9P3HH96</accession>
<dbReference type="HAMAP" id="MF_01080">
    <property type="entry name" value="TruB_bact"/>
    <property type="match status" value="1"/>
</dbReference>
<evidence type="ECO:0000256" key="4">
    <source>
        <dbReference type="ARBA" id="ARBA00022694"/>
    </source>
</evidence>
<feature type="compositionally biased region" description="Polar residues" evidence="6">
    <location>
        <begin position="28"/>
        <end position="40"/>
    </location>
</feature>
<protein>
    <recommendedName>
        <fullName evidence="3">tRNA pseudouridine(55) synthase</fullName>
        <ecNumber evidence="3">5.4.99.25</ecNumber>
    </recommendedName>
</protein>
<organism evidence="8 9">
    <name type="scientific">Entomortierella parvispora</name>
    <dbReference type="NCBI Taxonomy" id="205924"/>
    <lineage>
        <taxon>Eukaryota</taxon>
        <taxon>Fungi</taxon>
        <taxon>Fungi incertae sedis</taxon>
        <taxon>Mucoromycota</taxon>
        <taxon>Mortierellomycotina</taxon>
        <taxon>Mortierellomycetes</taxon>
        <taxon>Mortierellales</taxon>
        <taxon>Mortierellaceae</taxon>
        <taxon>Entomortierella</taxon>
    </lineage>
</organism>
<reference evidence="8" key="1">
    <citation type="submission" date="2021-11" db="EMBL/GenBank/DDBJ databases">
        <authorList>
            <person name="Herlambang A."/>
            <person name="Guo Y."/>
            <person name="Takashima Y."/>
            <person name="Nishizawa T."/>
        </authorList>
    </citation>
    <scope>NUCLEOTIDE SEQUENCE</scope>
    <source>
        <strain evidence="8">E1425</strain>
    </source>
</reference>
<dbReference type="GO" id="GO:1990481">
    <property type="term" value="P:mRNA pseudouridine synthesis"/>
    <property type="evidence" value="ECO:0007669"/>
    <property type="project" value="TreeGrafter"/>
</dbReference>
<gene>
    <name evidence="8" type="ORF">EMPS_08651</name>
</gene>
<dbReference type="Pfam" id="PF01509">
    <property type="entry name" value="TruB_N"/>
    <property type="match status" value="1"/>
</dbReference>
<evidence type="ECO:0000256" key="3">
    <source>
        <dbReference type="ARBA" id="ARBA00012787"/>
    </source>
</evidence>
<dbReference type="PANTHER" id="PTHR13767">
    <property type="entry name" value="TRNA-PSEUDOURIDINE SYNTHASE"/>
    <property type="match status" value="1"/>
</dbReference>
<dbReference type="PANTHER" id="PTHR13767:SF2">
    <property type="entry name" value="PSEUDOURIDYLATE SYNTHASE TRUB1"/>
    <property type="match status" value="1"/>
</dbReference>
<dbReference type="Proteomes" id="UP000827284">
    <property type="component" value="Unassembled WGS sequence"/>
</dbReference>
<keyword evidence="5" id="KW-0413">Isomerase</keyword>
<evidence type="ECO:0000313" key="8">
    <source>
        <dbReference type="EMBL" id="GJJ76292.1"/>
    </source>
</evidence>
<comment type="catalytic activity">
    <reaction evidence="1">
        <text>a uridine in mRNA = a pseudouridine in mRNA</text>
        <dbReference type="Rhea" id="RHEA:56644"/>
        <dbReference type="Rhea" id="RHEA-COMP:14658"/>
        <dbReference type="Rhea" id="RHEA-COMP:14659"/>
        <dbReference type="ChEBI" id="CHEBI:65314"/>
        <dbReference type="ChEBI" id="CHEBI:65315"/>
    </reaction>
</comment>
<dbReference type="EC" id="5.4.99.25" evidence="3"/>
<dbReference type="GO" id="GO:0160148">
    <property type="term" value="F:tRNA pseudouridine(55) synthase activity"/>
    <property type="evidence" value="ECO:0007669"/>
    <property type="project" value="UniProtKB-EC"/>
</dbReference>
<keyword evidence="4" id="KW-0819">tRNA processing</keyword>
<dbReference type="InterPro" id="IPR020103">
    <property type="entry name" value="PsdUridine_synth_cat_dom_sf"/>
</dbReference>
<evidence type="ECO:0000256" key="2">
    <source>
        <dbReference type="ARBA" id="ARBA00008999"/>
    </source>
</evidence>
<dbReference type="InterPro" id="IPR002501">
    <property type="entry name" value="PsdUridine_synth_N"/>
</dbReference>
<evidence type="ECO:0000313" key="9">
    <source>
        <dbReference type="Proteomes" id="UP000827284"/>
    </source>
</evidence>
<dbReference type="OrthoDB" id="9995526at2759"/>
<keyword evidence="9" id="KW-1185">Reference proteome</keyword>
<comment type="caution">
    <text evidence="8">The sequence shown here is derived from an EMBL/GenBank/DDBJ whole genome shotgun (WGS) entry which is preliminary data.</text>
</comment>
<dbReference type="AlphaFoldDB" id="A0A9P3HH96"/>
<name>A0A9P3HH96_9FUNG</name>
<dbReference type="GO" id="GO:0005634">
    <property type="term" value="C:nucleus"/>
    <property type="evidence" value="ECO:0007669"/>
    <property type="project" value="TreeGrafter"/>
</dbReference>
<dbReference type="GO" id="GO:0003723">
    <property type="term" value="F:RNA binding"/>
    <property type="evidence" value="ECO:0007669"/>
    <property type="project" value="InterPro"/>
</dbReference>
<dbReference type="InterPro" id="IPR014780">
    <property type="entry name" value="tRNA_psdUridine_synth_TruB"/>
</dbReference>
<feature type="region of interest" description="Disordered" evidence="6">
    <location>
        <begin position="28"/>
        <end position="48"/>
    </location>
</feature>
<evidence type="ECO:0000256" key="1">
    <source>
        <dbReference type="ARBA" id="ARBA00001166"/>
    </source>
</evidence>
<reference evidence="8" key="2">
    <citation type="journal article" date="2022" name="Microbiol. Resour. Announc.">
        <title>Whole-Genome Sequence of Entomortierella parvispora E1425, a Mucoromycotan Fungus Associated with Burkholderiaceae-Related Endosymbiotic Bacteria.</title>
        <authorList>
            <person name="Herlambang A."/>
            <person name="Guo Y."/>
            <person name="Takashima Y."/>
            <person name="Narisawa K."/>
            <person name="Ohta H."/>
            <person name="Nishizawa T."/>
        </authorList>
    </citation>
    <scope>NUCLEOTIDE SEQUENCE</scope>
    <source>
        <strain evidence="8">E1425</strain>
    </source>
</reference>
<dbReference type="Gene3D" id="3.30.2350.10">
    <property type="entry name" value="Pseudouridine synthase"/>
    <property type="match status" value="1"/>
</dbReference>